<accession>A0ABX7C0T0</accession>
<dbReference type="Pfam" id="PF06224">
    <property type="entry name" value="AlkZ-like"/>
    <property type="match status" value="1"/>
</dbReference>
<gene>
    <name evidence="1" type="ORF">JI749_04350</name>
</gene>
<proteinExistence type="predicted"/>
<dbReference type="PANTHER" id="PTHR38479:SF2">
    <property type="entry name" value="WINGED HELIX DNA-BINDING DOMAIN-CONTAINING PROTEIN"/>
    <property type="match status" value="1"/>
</dbReference>
<protein>
    <submittedName>
        <fullName evidence="1">AlkZ family DNA glycosylase</fullName>
    </submittedName>
</protein>
<dbReference type="PANTHER" id="PTHR38479">
    <property type="entry name" value="LMO0824 PROTEIN"/>
    <property type="match status" value="1"/>
</dbReference>
<sequence length="367" mass="40716">MPQTLTDRQLNRATLARQWMLERADVAIPDAIAFLLGLQAQTSGGPYQGLWNRLRDFRHADLTTLIHDKSVLRATTMRTTLHLHTADDMRSIRPVMQPVLDRTWQSTFRKRVGSAERAAVHQRGVELLDQSPLTSGDLGKRLAESWPDAEPLALAQVLHCSETLIQVPPTRVWGHGGPPLLSRIENWAGAPVGPAMALPDLVRRYLAAYGPASIMDMQSWSGLTKLAPAFEALRGELVEFTGEDGRTLYDIPDGLLPDPDTPAPVRFMPEYDNVWLGFADRYRIQPELARNRMVLVNGYIAAYTVDGFISGNWTLKRSKDDIAITILPFRELTKAETADVEAEAHAHGAFLADGKGVVTVAWEKVVA</sequence>
<evidence type="ECO:0000313" key="1">
    <source>
        <dbReference type="EMBL" id="QQR36869.1"/>
    </source>
</evidence>
<keyword evidence="2" id="KW-1185">Reference proteome</keyword>
<evidence type="ECO:0000313" key="2">
    <source>
        <dbReference type="Proteomes" id="UP000595460"/>
    </source>
</evidence>
<dbReference type="RefSeq" id="WP_201659675.1">
    <property type="nucleotide sequence ID" value="NZ_CP068047.1"/>
</dbReference>
<dbReference type="Proteomes" id="UP000595460">
    <property type="component" value="Chromosome"/>
</dbReference>
<dbReference type="EMBL" id="CP068047">
    <property type="protein sequence ID" value="QQR36869.1"/>
    <property type="molecule type" value="Genomic_DNA"/>
</dbReference>
<reference evidence="1 2" key="1">
    <citation type="submission" date="2021-01" db="EMBL/GenBank/DDBJ databases">
        <title>Genome seq and assembly of Devosia sp. G19.</title>
        <authorList>
            <person name="Chhetri G."/>
        </authorList>
    </citation>
    <scope>NUCLEOTIDE SEQUENCE [LARGE SCALE GENOMIC DNA]</scope>
    <source>
        <strain evidence="1 2">G19</strain>
    </source>
</reference>
<dbReference type="InterPro" id="IPR009351">
    <property type="entry name" value="AlkZ-like"/>
</dbReference>
<name>A0ABX7C0T0_9HYPH</name>
<organism evidence="1 2">
    <name type="scientific">Devosia oryziradicis</name>
    <dbReference type="NCBI Taxonomy" id="2801335"/>
    <lineage>
        <taxon>Bacteria</taxon>
        <taxon>Pseudomonadati</taxon>
        <taxon>Pseudomonadota</taxon>
        <taxon>Alphaproteobacteria</taxon>
        <taxon>Hyphomicrobiales</taxon>
        <taxon>Devosiaceae</taxon>
        <taxon>Devosia</taxon>
    </lineage>
</organism>